<dbReference type="GO" id="GO:0008658">
    <property type="term" value="F:penicillin binding"/>
    <property type="evidence" value="ECO:0007669"/>
    <property type="project" value="InterPro"/>
</dbReference>
<evidence type="ECO:0000256" key="21">
    <source>
        <dbReference type="ARBA" id="ARBA00023251"/>
    </source>
</evidence>
<dbReference type="SUPFAM" id="SSF56601">
    <property type="entry name" value="beta-lactamase/transpeptidase-like"/>
    <property type="match status" value="1"/>
</dbReference>
<keyword evidence="10" id="KW-0121">Carboxypeptidase</keyword>
<keyword evidence="20 28" id="KW-0472">Membrane</keyword>
<name>J5KRK1_9GAMM</name>
<evidence type="ECO:0000256" key="26">
    <source>
        <dbReference type="ARBA" id="ARBA00049902"/>
    </source>
</evidence>
<evidence type="ECO:0000313" key="33">
    <source>
        <dbReference type="Proteomes" id="UP000010116"/>
    </source>
</evidence>
<dbReference type="Pfam" id="PF17092">
    <property type="entry name" value="PCB_OB"/>
    <property type="match status" value="1"/>
</dbReference>
<dbReference type="Gene3D" id="3.40.710.10">
    <property type="entry name" value="DD-peptidase/beta-lactamase superfamily"/>
    <property type="match status" value="2"/>
</dbReference>
<evidence type="ECO:0000256" key="24">
    <source>
        <dbReference type="ARBA" id="ARBA00034000"/>
    </source>
</evidence>
<evidence type="ECO:0000256" key="14">
    <source>
        <dbReference type="ARBA" id="ARBA00022692"/>
    </source>
</evidence>
<dbReference type="EMBL" id="JH611164">
    <property type="protein sequence ID" value="EJP73971.1"/>
    <property type="molecule type" value="Genomic_DNA"/>
</dbReference>
<evidence type="ECO:0000256" key="7">
    <source>
        <dbReference type="ARBA" id="ARBA00018638"/>
    </source>
</evidence>
<gene>
    <name evidence="32" type="ORF">NT02SARS_0637</name>
</gene>
<dbReference type="GO" id="GO:0030288">
    <property type="term" value="C:outer membrane-bounded periplasmic space"/>
    <property type="evidence" value="ECO:0007669"/>
    <property type="project" value="TreeGrafter"/>
</dbReference>
<evidence type="ECO:0000256" key="18">
    <source>
        <dbReference type="ARBA" id="ARBA00022984"/>
    </source>
</evidence>
<feature type="transmembrane region" description="Helical" evidence="28">
    <location>
        <begin position="7"/>
        <end position="30"/>
    </location>
</feature>
<evidence type="ECO:0000256" key="16">
    <source>
        <dbReference type="ARBA" id="ARBA00022960"/>
    </source>
</evidence>
<keyword evidence="17" id="KW-0735">Signal-anchor</keyword>
<dbReference type="UniPathway" id="UPA00219"/>
<dbReference type="EC" id="2.4.99.28" evidence="25"/>
<keyword evidence="18" id="KW-0573">Peptidoglycan synthesis</keyword>
<proteinExistence type="inferred from homology"/>
<evidence type="ECO:0000256" key="10">
    <source>
        <dbReference type="ARBA" id="ARBA00022645"/>
    </source>
</evidence>
<comment type="similarity">
    <text evidence="5">In the N-terminal section; belongs to the glycosyltransferase 51 family.</text>
</comment>
<keyword evidence="9" id="KW-0997">Cell inner membrane</keyword>
<dbReference type="GO" id="GO:0005886">
    <property type="term" value="C:plasma membrane"/>
    <property type="evidence" value="ECO:0007669"/>
    <property type="project" value="UniProtKB-SubCell"/>
</dbReference>
<evidence type="ECO:0000256" key="5">
    <source>
        <dbReference type="ARBA" id="ARBA00007739"/>
    </source>
</evidence>
<dbReference type="GO" id="GO:0071555">
    <property type="term" value="P:cell wall organization"/>
    <property type="evidence" value="ECO:0007669"/>
    <property type="project" value="UniProtKB-KW"/>
</dbReference>
<comment type="function">
    <text evidence="1">Cell wall formation. Synthesis of cross-linked peptidoglycan from the lipid intermediates. The enzyme has a penicillin-insensitive transglycosylase N-terminal domain (formation of linear glycan strands) and a penicillin-sensitive transpeptidase C-terminal domain (cross-linking of the peptide subunits).</text>
</comment>
<evidence type="ECO:0000256" key="17">
    <source>
        <dbReference type="ARBA" id="ARBA00022968"/>
    </source>
</evidence>
<dbReference type="InterPro" id="IPR023346">
    <property type="entry name" value="Lysozyme-like_dom_sf"/>
</dbReference>
<keyword evidence="15" id="KW-0378">Hydrolase</keyword>
<dbReference type="NCBIfam" id="TIGR02074">
    <property type="entry name" value="PBP_1a_fam"/>
    <property type="match status" value="1"/>
</dbReference>
<keyword evidence="14 28" id="KW-0812">Transmembrane</keyword>
<evidence type="ECO:0000256" key="22">
    <source>
        <dbReference type="ARBA" id="ARBA00023268"/>
    </source>
</evidence>
<comment type="pathway">
    <text evidence="3">Cell wall biogenesis; peptidoglycan biosynthesis.</text>
</comment>
<comment type="catalytic activity">
    <reaction evidence="26">
        <text>[GlcNAc-(1-&gt;4)-Mur2Ac(oyl-L-Ala-gamma-D-Glu-L-Lys-D-Ala-D-Ala)](n)-di-trans,octa-cis-undecaprenyl diphosphate + beta-D-GlcNAc-(1-&gt;4)-Mur2Ac(oyl-L-Ala-gamma-D-Glu-L-Lys-D-Ala-D-Ala)-di-trans,octa-cis-undecaprenyl diphosphate = [GlcNAc-(1-&gt;4)-Mur2Ac(oyl-L-Ala-gamma-D-Glu-L-Lys-D-Ala-D-Ala)](n+1)-di-trans,octa-cis-undecaprenyl diphosphate + di-trans,octa-cis-undecaprenyl diphosphate + H(+)</text>
        <dbReference type="Rhea" id="RHEA:23708"/>
        <dbReference type="Rhea" id="RHEA-COMP:9602"/>
        <dbReference type="Rhea" id="RHEA-COMP:9603"/>
        <dbReference type="ChEBI" id="CHEBI:15378"/>
        <dbReference type="ChEBI" id="CHEBI:58405"/>
        <dbReference type="ChEBI" id="CHEBI:60033"/>
        <dbReference type="ChEBI" id="CHEBI:78435"/>
        <dbReference type="EC" id="2.4.99.28"/>
    </reaction>
</comment>
<sequence length="812" mass="92991">MQKFITFSFYLSVISCICAILLILSTYFYLKPNLPEISLVDESELQLPLKIYTEDEVLIGEFGEIKRSPISYADIPYNLKHAFLAAEDDNFFNHQGISYTGLLRAFIQYLEAGEIVSGGGTITMQVVRGFLLTREQKLVRKIKEIYLALELEGNASKEEIFELYVNRIFLGNRSYGVNAAAGSYFGKSIDELTLAESATIAAMAQLPSKINAIKSPRRTKQRRDWILYRMNKLRYITDDMYQAAIFEPITVRENINMYEVSGSYIAELARQEVISRYGLRAYTEGWSVYTTVNSRHQKSAIESVQNELFAYDKRHGWRSKDNFIDIFNEIQISNLKNFDNSFLLKETNYDYLYQDESSLSFKLNQVFDNKVSYPGYEKAVVLMVQEDKLLTISKSFELLTISWSDEYKWARPQENINRLGKAPDGFVDFIFEGDFIYLKKFDNFYMLDQIPIVESALISMSPESGAVKAYIGGFDFNRSNFDRVRQSYPQTGSSFKPFLYASALESGYNLSTLINDAPIAFEDKNLESVWRPENYTGEFYGLMPLREALNKSVNIVSIKLLRELGINNAQNGIDKFGLDKKRLPRDLSLALGSGNFSPAEMLRAYSVFVNNGSVREPYYVNYIRDRFGNIIYKYEKPDEEESIVAEFNAFPWLNTIELEANRPYSLIKPNKNQDQIDPRVAYLMRNNLIDFLSRGSAGRKSSYLNRDDIGGKTGTTNDSISTWFSGFQDELVTTVWVGTDDFTSLGENEYGSTISLPIWLGYMEDALKDIPIKNIDMPEGISFVRINKDTGLIDANSKNSYFELILSENIEN</sequence>
<dbReference type="InterPro" id="IPR036950">
    <property type="entry name" value="PBP_transglycosylase"/>
</dbReference>
<reference evidence="32 33" key="1">
    <citation type="journal article" date="2012" name="ISME J.">
        <title>Genomic insights to SAR86, an abundant and uncultivated marine bacterial lineage.</title>
        <authorList>
            <person name="Dupont C.L."/>
            <person name="Rusch D.B."/>
            <person name="Yooseph S."/>
            <person name="Lombardo M.J."/>
            <person name="Richter R.A."/>
            <person name="Valas R."/>
            <person name="Novotny M."/>
            <person name="Yee-Greenbaum J."/>
            <person name="Selengut J.D."/>
            <person name="Haft D.H."/>
            <person name="Halpern A.L."/>
            <person name="Lasken R.S."/>
            <person name="Nealson K."/>
            <person name="Friedman R."/>
            <person name="Venter J.C."/>
        </authorList>
    </citation>
    <scope>NUCLEOTIDE SEQUENCE [LARGE SCALE GENOMIC DNA]</scope>
</reference>
<evidence type="ECO:0000256" key="3">
    <source>
        <dbReference type="ARBA" id="ARBA00004752"/>
    </source>
</evidence>
<dbReference type="FunFam" id="1.10.3810.10:FF:000003">
    <property type="entry name" value="Penicillin-binding protein 1a"/>
    <property type="match status" value="1"/>
</dbReference>
<dbReference type="GO" id="GO:0006508">
    <property type="term" value="P:proteolysis"/>
    <property type="evidence" value="ECO:0007669"/>
    <property type="project" value="UniProtKB-KW"/>
</dbReference>
<dbReference type="SUPFAM" id="SSF53955">
    <property type="entry name" value="Lysozyme-like"/>
    <property type="match status" value="1"/>
</dbReference>
<evidence type="ECO:0000256" key="27">
    <source>
        <dbReference type="ARBA" id="ARBA00060592"/>
    </source>
</evidence>
<evidence type="ECO:0000256" key="1">
    <source>
        <dbReference type="ARBA" id="ARBA00002624"/>
    </source>
</evidence>
<keyword evidence="22" id="KW-0511">Multifunctional enzyme</keyword>
<evidence type="ECO:0000256" key="23">
    <source>
        <dbReference type="ARBA" id="ARBA00023316"/>
    </source>
</evidence>
<evidence type="ECO:0000256" key="13">
    <source>
        <dbReference type="ARBA" id="ARBA00022679"/>
    </source>
</evidence>
<evidence type="ECO:0000256" key="2">
    <source>
        <dbReference type="ARBA" id="ARBA00004249"/>
    </source>
</evidence>
<dbReference type="PROSITE" id="PS51257">
    <property type="entry name" value="PROKAR_LIPOPROTEIN"/>
    <property type="match status" value="1"/>
</dbReference>
<keyword evidence="8" id="KW-1003">Cell membrane</keyword>
<evidence type="ECO:0000259" key="29">
    <source>
        <dbReference type="Pfam" id="PF00905"/>
    </source>
</evidence>
<keyword evidence="16" id="KW-0133">Cell shape</keyword>
<feature type="domain" description="Penicillin-binding protein transpeptidase" evidence="29">
    <location>
        <begin position="460"/>
        <end position="717"/>
    </location>
</feature>
<protein>
    <recommendedName>
        <fullName evidence="7">Penicillin-binding protein 1A</fullName>
        <ecNumber evidence="25">2.4.99.28</ecNumber>
        <ecNumber evidence="6">3.4.16.4</ecNumber>
    </recommendedName>
</protein>
<evidence type="ECO:0000256" key="28">
    <source>
        <dbReference type="SAM" id="Phobius"/>
    </source>
</evidence>
<feature type="domain" description="Glycosyl transferase family 51" evidence="30">
    <location>
        <begin position="58"/>
        <end position="230"/>
    </location>
</feature>
<dbReference type="InterPro" id="IPR001460">
    <property type="entry name" value="PCN-bd_Tpept"/>
</dbReference>
<dbReference type="AlphaFoldDB" id="J5KRK1"/>
<dbReference type="InterPro" id="IPR001264">
    <property type="entry name" value="Glyco_trans_51"/>
</dbReference>
<dbReference type="HOGENOM" id="CLU_006354_2_4_6"/>
<dbReference type="GO" id="GO:0009252">
    <property type="term" value="P:peptidoglycan biosynthetic process"/>
    <property type="evidence" value="ECO:0007669"/>
    <property type="project" value="UniProtKB-UniPathway"/>
</dbReference>
<dbReference type="EC" id="3.4.16.4" evidence="6"/>
<keyword evidence="13" id="KW-0808">Transferase</keyword>
<keyword evidence="11" id="KW-0645">Protease</keyword>
<comment type="catalytic activity">
    <reaction evidence="24">
        <text>Preferential cleavage: (Ac)2-L-Lys-D-Ala-|-D-Ala. Also transpeptidation of peptidyl-alanyl moieties that are N-acyl substituents of D-alanine.</text>
        <dbReference type="EC" id="3.4.16.4"/>
    </reaction>
</comment>
<comment type="similarity">
    <text evidence="4">In the C-terminal section; belongs to the transpeptidase family.</text>
</comment>
<dbReference type="Proteomes" id="UP000010116">
    <property type="component" value="Unassembled WGS sequence"/>
</dbReference>
<evidence type="ECO:0000256" key="15">
    <source>
        <dbReference type="ARBA" id="ARBA00022801"/>
    </source>
</evidence>
<evidence type="ECO:0000259" key="30">
    <source>
        <dbReference type="Pfam" id="PF00912"/>
    </source>
</evidence>
<evidence type="ECO:0000256" key="9">
    <source>
        <dbReference type="ARBA" id="ARBA00022519"/>
    </source>
</evidence>
<dbReference type="PANTHER" id="PTHR32282">
    <property type="entry name" value="BINDING PROTEIN TRANSPEPTIDASE, PUTATIVE-RELATED"/>
    <property type="match status" value="1"/>
</dbReference>
<evidence type="ECO:0000313" key="32">
    <source>
        <dbReference type="EMBL" id="EJP73971.1"/>
    </source>
</evidence>
<dbReference type="InterPro" id="IPR050396">
    <property type="entry name" value="Glycosyltr_51/Transpeptidase"/>
</dbReference>
<evidence type="ECO:0000256" key="19">
    <source>
        <dbReference type="ARBA" id="ARBA00022989"/>
    </source>
</evidence>
<accession>J5KRK1</accession>
<organism evidence="32 33">
    <name type="scientific">SAR86 cluster bacterium SAR86B</name>
    <dbReference type="NCBI Taxonomy" id="1123867"/>
    <lineage>
        <taxon>Bacteria</taxon>
        <taxon>Pseudomonadati</taxon>
        <taxon>Pseudomonadota</taxon>
        <taxon>Gammaproteobacteria</taxon>
        <taxon>SAR86 cluster</taxon>
    </lineage>
</organism>
<dbReference type="Gene3D" id="1.10.3810.10">
    <property type="entry name" value="Biosynthetic peptidoglycan transglycosylase-like"/>
    <property type="match status" value="1"/>
</dbReference>
<dbReference type="GO" id="GO:0046677">
    <property type="term" value="P:response to antibiotic"/>
    <property type="evidence" value="ECO:0007669"/>
    <property type="project" value="UniProtKB-KW"/>
</dbReference>
<dbReference type="Pfam" id="PF00905">
    <property type="entry name" value="Transpeptidase"/>
    <property type="match status" value="1"/>
</dbReference>
<dbReference type="GO" id="GO:0008360">
    <property type="term" value="P:regulation of cell shape"/>
    <property type="evidence" value="ECO:0007669"/>
    <property type="project" value="UniProtKB-KW"/>
</dbReference>
<evidence type="ECO:0000256" key="12">
    <source>
        <dbReference type="ARBA" id="ARBA00022676"/>
    </source>
</evidence>
<evidence type="ECO:0000256" key="20">
    <source>
        <dbReference type="ARBA" id="ARBA00023136"/>
    </source>
</evidence>
<dbReference type="GO" id="GO:0008955">
    <property type="term" value="F:peptidoglycan glycosyltransferase activity"/>
    <property type="evidence" value="ECO:0007669"/>
    <property type="project" value="UniProtKB-EC"/>
</dbReference>
<dbReference type="InterPro" id="IPR012338">
    <property type="entry name" value="Beta-lactam/transpept-like"/>
</dbReference>
<dbReference type="InterPro" id="IPR031376">
    <property type="entry name" value="PCB_OB"/>
</dbReference>
<evidence type="ECO:0000256" key="8">
    <source>
        <dbReference type="ARBA" id="ARBA00022475"/>
    </source>
</evidence>
<evidence type="ECO:0000256" key="4">
    <source>
        <dbReference type="ARBA" id="ARBA00007090"/>
    </source>
</evidence>
<dbReference type="Pfam" id="PF00912">
    <property type="entry name" value="Transgly"/>
    <property type="match status" value="1"/>
</dbReference>
<dbReference type="PANTHER" id="PTHR32282:SF27">
    <property type="entry name" value="PENICILLIN-BINDING PROTEIN 1A"/>
    <property type="match status" value="1"/>
</dbReference>
<evidence type="ECO:0000256" key="11">
    <source>
        <dbReference type="ARBA" id="ARBA00022670"/>
    </source>
</evidence>
<comment type="pathway">
    <text evidence="27">Glycan biosynthesis.</text>
</comment>
<dbReference type="GO" id="GO:0009002">
    <property type="term" value="F:serine-type D-Ala-D-Ala carboxypeptidase activity"/>
    <property type="evidence" value="ECO:0007669"/>
    <property type="project" value="UniProtKB-EC"/>
</dbReference>
<comment type="subcellular location">
    <subcellularLocation>
        <location evidence="2">Cell inner membrane</location>
        <topology evidence="2">Single-pass type II membrane protein</topology>
    </subcellularLocation>
</comment>
<evidence type="ECO:0000256" key="6">
    <source>
        <dbReference type="ARBA" id="ARBA00012448"/>
    </source>
</evidence>
<evidence type="ECO:0000256" key="25">
    <source>
        <dbReference type="ARBA" id="ARBA00044770"/>
    </source>
</evidence>
<feature type="domain" description="Penicillin-binding protein OB-like" evidence="31">
    <location>
        <begin position="362"/>
        <end position="453"/>
    </location>
</feature>
<keyword evidence="21" id="KW-0046">Antibiotic resistance</keyword>
<keyword evidence="12" id="KW-0328">Glycosyltransferase</keyword>
<evidence type="ECO:0000259" key="31">
    <source>
        <dbReference type="Pfam" id="PF17092"/>
    </source>
</evidence>
<keyword evidence="19 28" id="KW-1133">Transmembrane helix</keyword>
<keyword evidence="23" id="KW-0961">Cell wall biogenesis/degradation</keyword>